<dbReference type="EMBL" id="LVHG01000027">
    <property type="protein sequence ID" value="OAK66189.1"/>
    <property type="molecule type" value="Genomic_DNA"/>
</dbReference>
<dbReference type="Proteomes" id="UP000077852">
    <property type="component" value="Unassembled WGS sequence"/>
</dbReference>
<name>A0AA91DS34_VARPD</name>
<dbReference type="AlphaFoldDB" id="A0AA91DS34"/>
<evidence type="ECO:0000313" key="3">
    <source>
        <dbReference type="Proteomes" id="UP000077852"/>
    </source>
</evidence>
<evidence type="ECO:0000313" key="2">
    <source>
        <dbReference type="EMBL" id="OAK66189.1"/>
    </source>
</evidence>
<gene>
    <name evidence="2" type="ORF">A3K87_10385</name>
</gene>
<evidence type="ECO:0000256" key="1">
    <source>
        <dbReference type="SAM" id="MobiDB-lite"/>
    </source>
</evidence>
<dbReference type="RefSeq" id="WP_081266739.1">
    <property type="nucleotide sequence ID" value="NZ_LVHG01000027.1"/>
</dbReference>
<proteinExistence type="predicted"/>
<feature type="region of interest" description="Disordered" evidence="1">
    <location>
        <begin position="66"/>
        <end position="89"/>
    </location>
</feature>
<accession>A0AA91DS34</accession>
<organism evidence="2 3">
    <name type="scientific">Variovorax paradoxus</name>
    <dbReference type="NCBI Taxonomy" id="34073"/>
    <lineage>
        <taxon>Bacteria</taxon>
        <taxon>Pseudomonadati</taxon>
        <taxon>Pseudomonadota</taxon>
        <taxon>Betaproteobacteria</taxon>
        <taxon>Burkholderiales</taxon>
        <taxon>Comamonadaceae</taxon>
        <taxon>Variovorax</taxon>
    </lineage>
</organism>
<protein>
    <submittedName>
        <fullName evidence="2">Uncharacterized protein</fullName>
    </submittedName>
</protein>
<reference evidence="2 3" key="1">
    <citation type="submission" date="2016-03" db="EMBL/GenBank/DDBJ databases">
        <title>Genome sequence of Variovorax paradoxus KB5.</title>
        <authorList>
            <person name="Jeong H."/>
            <person name="Hong C.E."/>
            <person name="Jo S.H."/>
            <person name="Park J.M."/>
        </authorList>
    </citation>
    <scope>NUCLEOTIDE SEQUENCE [LARGE SCALE GENOMIC DNA]</scope>
    <source>
        <strain evidence="2 3">KB5</strain>
    </source>
</reference>
<sequence>MVEYFKVGLPYIRTRFKVPARRGGRVELKGRFGTIRGSSGEYLLVKFDDDETAAIVHPVEPNYVENGEAAEMPLSPPSDDGTAPTRGGA</sequence>
<comment type="caution">
    <text evidence="2">The sequence shown here is derived from an EMBL/GenBank/DDBJ whole genome shotgun (WGS) entry which is preliminary data.</text>
</comment>